<comment type="caution">
    <text evidence="1">The sequence shown here is derived from an EMBL/GenBank/DDBJ whole genome shotgun (WGS) entry which is preliminary data.</text>
</comment>
<name>A0A8X6RD90_TRICX</name>
<organism evidence="1 2">
    <name type="scientific">Trichonephila clavipes</name>
    <name type="common">Golden silk orbweaver</name>
    <name type="synonym">Nephila clavipes</name>
    <dbReference type="NCBI Taxonomy" id="2585209"/>
    <lineage>
        <taxon>Eukaryota</taxon>
        <taxon>Metazoa</taxon>
        <taxon>Ecdysozoa</taxon>
        <taxon>Arthropoda</taxon>
        <taxon>Chelicerata</taxon>
        <taxon>Arachnida</taxon>
        <taxon>Araneae</taxon>
        <taxon>Araneomorphae</taxon>
        <taxon>Entelegynae</taxon>
        <taxon>Araneoidea</taxon>
        <taxon>Nephilidae</taxon>
        <taxon>Trichonephila</taxon>
    </lineage>
</organism>
<gene>
    <name evidence="1" type="ORF">TNCV_3577751</name>
</gene>
<reference evidence="1" key="1">
    <citation type="submission" date="2020-08" db="EMBL/GenBank/DDBJ databases">
        <title>Multicomponent nature underlies the extraordinary mechanical properties of spider dragline silk.</title>
        <authorList>
            <person name="Kono N."/>
            <person name="Nakamura H."/>
            <person name="Mori M."/>
            <person name="Yoshida Y."/>
            <person name="Ohtoshi R."/>
            <person name="Malay A.D."/>
            <person name="Moran D.A.P."/>
            <person name="Tomita M."/>
            <person name="Numata K."/>
            <person name="Arakawa K."/>
        </authorList>
    </citation>
    <scope>NUCLEOTIDE SEQUENCE</scope>
</reference>
<keyword evidence="2" id="KW-1185">Reference proteome</keyword>
<proteinExistence type="predicted"/>
<accession>A0A8X6RD90</accession>
<protein>
    <submittedName>
        <fullName evidence="1">Uncharacterized protein</fullName>
    </submittedName>
</protein>
<evidence type="ECO:0000313" key="2">
    <source>
        <dbReference type="Proteomes" id="UP000887159"/>
    </source>
</evidence>
<dbReference type="EMBL" id="BMAU01021137">
    <property type="protein sequence ID" value="GFX91945.1"/>
    <property type="molecule type" value="Genomic_DNA"/>
</dbReference>
<dbReference type="Proteomes" id="UP000887159">
    <property type="component" value="Unassembled WGS sequence"/>
</dbReference>
<sequence>MLRGDSIRSALQPPYSAPYHILQRIGKVFVLRIDTKKFRVSVNRKKTAFFLDIDSLSSGAFLTTPSSSRRERPTITTHLEQRIHFTNFFPVQPIFLPRGDVAPPLIYHL</sequence>
<dbReference type="AlphaFoldDB" id="A0A8X6RD90"/>
<evidence type="ECO:0000313" key="1">
    <source>
        <dbReference type="EMBL" id="GFX91945.1"/>
    </source>
</evidence>